<dbReference type="EMBL" id="CM002801">
    <property type="protein sequence ID" value="KZN84208.1"/>
    <property type="molecule type" value="Genomic_DNA"/>
</dbReference>
<accession>A0A167Q2J8</accession>
<protein>
    <submittedName>
        <fullName evidence="4">Uncharacterized protein</fullName>
    </submittedName>
</protein>
<reference evidence="4" key="1">
    <citation type="journal article" date="2014" name="Genome Announc.">
        <title>Complete sequencing and chromosome-scale genome assembly of the industrial progenitor strain P2niaD18 from the penicillin producer Penicillium chrysogenum.</title>
        <authorList>
            <person name="Specht T."/>
            <person name="Dahlmann T.A."/>
            <person name="Zadra I."/>
            <person name="Kurnsteiner H."/>
            <person name="Kuck U."/>
        </authorList>
    </citation>
    <scope>NUCLEOTIDE SEQUENCE [LARGE SCALE GENOMIC DNA]</scope>
    <source>
        <strain evidence="4">P2niaD18</strain>
    </source>
</reference>
<keyword evidence="1" id="KW-0677">Repeat</keyword>
<dbReference type="Gene3D" id="3.40.50.300">
    <property type="entry name" value="P-loop containing nucleotide triphosphate hydrolases"/>
    <property type="match status" value="1"/>
</dbReference>
<dbReference type="SUPFAM" id="SSF48452">
    <property type="entry name" value="TPR-like"/>
    <property type="match status" value="1"/>
</dbReference>
<feature type="domain" description="Fungal STAND N-terminal Goodbye" evidence="2">
    <location>
        <begin position="16"/>
        <end position="133"/>
    </location>
</feature>
<dbReference type="InterPro" id="IPR056884">
    <property type="entry name" value="NPHP3-like_N"/>
</dbReference>
<sequence>MDTVQDHGEYNLREAWDKACASFAQKTKVDLTITPKYSVDEVLDQIRAKQDDDDEKNNKYRAAKDAIGNTLKFIMLLGGIAAQGASMVFAPAGLCFNAISYLVDTGARYKRIFSSLADLFRRISDVLERCKVYLRLPADAVDVALRKIINEELVCFVDICALSIKVLKGHKVFIALKVFVFDGDEGVSGQLAHLATLVERESQMRATLGFESQKMSERNIIENRDSTRKINGTVDKLLNFEKKRDADTALKKLLNNIDSSLDKPSEALQVVQTTLRRLLSDQVPGSGEWLWSDPLYTGWATLESSPFSVLGISGDEGHGKSFLFASIVRFLQEAQPESENNMRCTSTAYHIFDKDKQQISLVQALKVLAWQVAEKDIVYRKDVSSVKATGINQIGTLWDILFSKSYKSDSIIFLLLDGIDQIEKSELKELIQVLGRLQATSGTWSQFKLRIAITGRNETMSKLKGQLGERMSTINVTSEKNDDIEKFIIDRMNKMEILSGSSEQVLSLRHDILQDLKTQTHGDFVNVSLLLQEISGKQRPGEIRDILSHSGGKRSDTIMRRIEVLNETLTEDDISDLNVILTWVTFSLNPWLRTLEDLEGVLYLKAGESSLRPLADKITDEYSSLLRINGEPHPVTKIIPKSTSYVEIVSDAIEEFILTRHEFHNPEGAPDLNITGDISEVEVRIIRRFLETVCDPKLFAKFGFEEFFQRKLKGKTARVGVDTDTAHLSILSTCLEVINHQGTPELDSLLTYSFESFAAHLECVDPSLTQPQHKAALGPQLVSLFTDERVIKKWWNPTISMVRCLSWILEDEYAEASLKWLQDSAVSKSLTDDQRIWVKSLSSKSEPDADILEHIAKFTARLWLQPDDGVSYPPNCFAVVHGYLTKIENRKNPKIKRSIDFSRPETIDASHISDAAEWARQKLGLDSLGYEETRRLARTFREFEKFPEAIEHFKLSCSLQEYNWLALWGLSTVYAYQEEYALAIETLEAARNTIKCHETREDDIELIWLDRDMAEYNGKLGNSDKALAIYEEMLRNDPNDYDAALGMVIQYHKTKNLEGLLKFLDSLKASMDDSTGLDRRTQTFHQHNDRDEYHEAILGLVSDSKTFDAVFESYQEAIVAAKEQLARAANNGDVDKEAVHRVCQVRLMHNLALLCYDNSTENVERRKFAIEQWVRVLQIDEIRDETFVSIAKSTAWTKLANACFREAMRDPSNAATYLEQLEQLTTWKPAYDIDGFRRSTAYASELVARYYALQGDEQKAKDALRMHVKRNLDFLSDDDPFNDWMGYLGLARHLMFAGHDADCLAAWSLIVPYDDEEPSPEGPGSEPTLQKLTGPMWEHCAGCGTRIMYPNNIYMCRECDYTHLDEPCYIKLREGTLEKEICDKEHEILHIPPFGAAERERVGEGNVLVGEEIISVSEWLQHIKDKWDIHPAL</sequence>
<proteinExistence type="predicted"/>
<dbReference type="Proteomes" id="UP000076449">
    <property type="component" value="Chromosome IV"/>
</dbReference>
<organism evidence="4">
    <name type="scientific">Penicillium chrysogenum</name>
    <name type="common">Penicillium notatum</name>
    <dbReference type="NCBI Taxonomy" id="5076"/>
    <lineage>
        <taxon>Eukaryota</taxon>
        <taxon>Fungi</taxon>
        <taxon>Dikarya</taxon>
        <taxon>Ascomycota</taxon>
        <taxon>Pezizomycotina</taxon>
        <taxon>Eurotiomycetes</taxon>
        <taxon>Eurotiomycetidae</taxon>
        <taxon>Eurotiales</taxon>
        <taxon>Aspergillaceae</taxon>
        <taxon>Penicillium</taxon>
        <taxon>Penicillium chrysogenum species complex</taxon>
    </lineage>
</organism>
<dbReference type="InterPro" id="IPR027417">
    <property type="entry name" value="P-loop_NTPase"/>
</dbReference>
<evidence type="ECO:0000259" key="3">
    <source>
        <dbReference type="Pfam" id="PF24883"/>
    </source>
</evidence>
<name>A0A167Q2J8_PENCH</name>
<dbReference type="PANTHER" id="PTHR10039:SF17">
    <property type="entry name" value="FUNGAL STAND N-TERMINAL GOODBYE DOMAIN-CONTAINING PROTEIN-RELATED"/>
    <property type="match status" value="1"/>
</dbReference>
<evidence type="ECO:0000259" key="2">
    <source>
        <dbReference type="Pfam" id="PF17109"/>
    </source>
</evidence>
<dbReference type="InterPro" id="IPR031350">
    <property type="entry name" value="Goodbye_dom"/>
</dbReference>
<evidence type="ECO:0000256" key="1">
    <source>
        <dbReference type="ARBA" id="ARBA00022737"/>
    </source>
</evidence>
<dbReference type="Pfam" id="PF24883">
    <property type="entry name" value="NPHP3_N"/>
    <property type="match status" value="1"/>
</dbReference>
<dbReference type="InterPro" id="IPR011990">
    <property type="entry name" value="TPR-like_helical_dom_sf"/>
</dbReference>
<dbReference type="PhylomeDB" id="A0A167Q2J8"/>
<feature type="domain" description="Nephrocystin 3-like N-terminal" evidence="3">
    <location>
        <begin position="285"/>
        <end position="456"/>
    </location>
</feature>
<evidence type="ECO:0000313" key="4">
    <source>
        <dbReference type="EMBL" id="KZN84208.1"/>
    </source>
</evidence>
<gene>
    <name evidence="4" type="ORF">EN45_113280</name>
</gene>
<dbReference type="Gene3D" id="1.25.40.10">
    <property type="entry name" value="Tetratricopeptide repeat domain"/>
    <property type="match status" value="1"/>
</dbReference>
<dbReference type="Pfam" id="PF17109">
    <property type="entry name" value="Goodbye"/>
    <property type="match status" value="1"/>
</dbReference>
<dbReference type="PANTHER" id="PTHR10039">
    <property type="entry name" value="AMELOGENIN"/>
    <property type="match status" value="1"/>
</dbReference>